<comment type="caution">
    <text evidence="9">The sequence shown here is derived from an EMBL/GenBank/DDBJ whole genome shotgun (WGS) entry which is preliminary data.</text>
</comment>
<dbReference type="PROSITE" id="PS51096">
    <property type="entry name" value="PTS_EIIA_TYPE_4"/>
    <property type="match status" value="1"/>
</dbReference>
<reference evidence="9 10" key="1">
    <citation type="submission" date="2021-03" db="EMBL/GenBank/DDBJ databases">
        <authorList>
            <person name="Gilmore M.S."/>
            <person name="Schwartzman J."/>
            <person name="Van Tyne D."/>
            <person name="Martin M."/>
            <person name="Earl A.M."/>
            <person name="Manson A.L."/>
            <person name="Straub T."/>
            <person name="Salamzade R."/>
            <person name="Saavedra J."/>
            <person name="Lebreton F."/>
            <person name="Prichula J."/>
            <person name="Schaufler K."/>
            <person name="Gaca A."/>
            <person name="Sgardioli B."/>
            <person name="Wagenaar J."/>
            <person name="Strong T."/>
        </authorList>
    </citation>
    <scope>NUCLEOTIDE SEQUENCE [LARGE SCALE GENOMIC DNA]</scope>
    <source>
        <strain evidence="9 10">665A</strain>
    </source>
</reference>
<dbReference type="Proteomes" id="UP000664357">
    <property type="component" value="Unassembled WGS sequence"/>
</dbReference>
<dbReference type="InterPro" id="IPR036390">
    <property type="entry name" value="WH_DNA-bd_sf"/>
</dbReference>
<dbReference type="SMART" id="SM00382">
    <property type="entry name" value="AAA"/>
    <property type="match status" value="1"/>
</dbReference>
<evidence type="ECO:0000256" key="3">
    <source>
        <dbReference type="ARBA" id="ARBA00022741"/>
    </source>
</evidence>
<gene>
    <name evidence="9" type="ORF">JZO67_001007</name>
</gene>
<dbReference type="PANTHER" id="PTHR32071:SF38">
    <property type="entry name" value="PSP OPERON TRANSCRIPTIONAL ACTIVATOR"/>
    <property type="match status" value="1"/>
</dbReference>
<dbReference type="Pfam" id="PF03610">
    <property type="entry name" value="EIIA-man"/>
    <property type="match status" value="1"/>
</dbReference>
<dbReference type="InterPro" id="IPR036662">
    <property type="entry name" value="PTS_EIIA_man-typ_sf"/>
</dbReference>
<dbReference type="PROSITE" id="PS50045">
    <property type="entry name" value="SIGMA54_INTERACT_4"/>
    <property type="match status" value="1"/>
</dbReference>
<evidence type="ECO:0000256" key="1">
    <source>
        <dbReference type="ARBA" id="ARBA00020887"/>
    </source>
</evidence>
<evidence type="ECO:0000256" key="4">
    <source>
        <dbReference type="ARBA" id="ARBA00022840"/>
    </source>
</evidence>
<dbReference type="SUPFAM" id="SSF53062">
    <property type="entry name" value="PTS system fructose IIA component-like"/>
    <property type="match status" value="1"/>
</dbReference>
<dbReference type="InterPro" id="IPR004701">
    <property type="entry name" value="PTS_EIIA_man-typ"/>
</dbReference>
<reference evidence="9 10" key="2">
    <citation type="submission" date="2024-02" db="EMBL/GenBank/DDBJ databases">
        <title>The Genome Sequence of Enterococcus sp. DIV0159.</title>
        <authorList>
            <person name="Earl A."/>
            <person name="Manson A."/>
            <person name="Gilmore M."/>
            <person name="Sanders J."/>
            <person name="Shea T."/>
            <person name="Howe W."/>
            <person name="Livny J."/>
            <person name="Cuomo C."/>
            <person name="Neafsey D."/>
            <person name="Birren B."/>
        </authorList>
    </citation>
    <scope>NUCLEOTIDE SEQUENCE [LARGE SCALE GENOMIC DNA]</scope>
    <source>
        <strain evidence="9 10">665A</strain>
    </source>
</reference>
<organism evidence="9 10">
    <name type="scientific">Candidatus Enterococcus ferrettii</name>
    <dbReference type="NCBI Taxonomy" id="2815324"/>
    <lineage>
        <taxon>Bacteria</taxon>
        <taxon>Bacillati</taxon>
        <taxon>Bacillota</taxon>
        <taxon>Bacilli</taxon>
        <taxon>Lactobacillales</taxon>
        <taxon>Enterococcaceae</taxon>
        <taxon>Enterococcus</taxon>
    </lineage>
</organism>
<dbReference type="InterPro" id="IPR011608">
    <property type="entry name" value="PRD"/>
</dbReference>
<dbReference type="Gene3D" id="3.40.50.300">
    <property type="entry name" value="P-loop containing nucleotide triphosphate hydrolases"/>
    <property type="match status" value="1"/>
</dbReference>
<evidence type="ECO:0000259" key="6">
    <source>
        <dbReference type="PROSITE" id="PS50045"/>
    </source>
</evidence>
<feature type="domain" description="PTS EIIA type-4" evidence="7">
    <location>
        <begin position="510"/>
        <end position="633"/>
    </location>
</feature>
<dbReference type="PANTHER" id="PTHR32071">
    <property type="entry name" value="TRANSCRIPTIONAL REGULATORY PROTEIN"/>
    <property type="match status" value="1"/>
</dbReference>
<dbReference type="SUPFAM" id="SSF52540">
    <property type="entry name" value="P-loop containing nucleoside triphosphate hydrolases"/>
    <property type="match status" value="1"/>
</dbReference>
<dbReference type="PROSITE" id="PS51372">
    <property type="entry name" value="PRD_2"/>
    <property type="match status" value="1"/>
</dbReference>
<protein>
    <recommendedName>
        <fullName evidence="1">DNA translocase FtsK</fullName>
    </recommendedName>
</protein>
<keyword evidence="10" id="KW-1185">Reference proteome</keyword>
<sequence>MNHRERILNFLRIHPEGYSTMELAERLAIPRPTVSKLLNELVRQNKVQKSKSYPVLYERCAKEINHCFKEIIGYDKSLKAQIVSCKSSVSYPPKGLPVLLLGDSGVGKSFLAEHVYHYAVETRLIAEGSPFKTLNCADYANNPELLSAALFGYVKGSFTGADADKKGIFEEAEGGYLFLDEVHQLPPAGQEKLFRYLDKGIISKLGSQKEVPLNVRLIFATTNLPDTMLETFIRRIPVVIHLPRYVERPVDERYRIIYQLFFKEKRKIDRDIIVSADLYNMLLMFDDKGNIGTIKNLIKVVLANAIFQQKNSDLRVGLNNLPSHQYVYDLNYTFVKNEIAICSESELESSTVQVQDPFLSEELLNEIEEQLSASPYDYHETMSVLAASISKIEKLNDQHLNTQVFHEPIRKIFEYLERNYGFRFSQQHVIFFSKLLFYGLKDELEAPEKIEKYQRILKRLKNHDYKVYKVTKIIIEMIRINLDIRDLSTSFFLIANFYMLYHTNQAGPTLPYLIIVSHGVSTANSISGLVNQAFGQYLFEGIDMPYNSTKKEVLRKLKKRLENIDTSKGVLILVDMGSLLELIDDIQEEVVGEVAMINNITSQIALETANLVLQKMTLEQVVGQLREAIQTTIKYIPSKKHSSLVLLACLTGTRSAEKIKGILKTCLVNDQLTYRCCTYDFLANEAERKDLIQKYNRVLTVTTTPVNVVGSIALQELLTEKGEQTLRIFYKDYLSEHELQQVFDRMIEAFTLENLMEQLTILNPTKLMKDVSEFVLHLERNLVKAYTAAEKKVILMHAAIMIERLILERGQEAAGKCKTIDPHCNEKKYQALKKAISVIEGKYNIVVNEKELVLLENLLF</sequence>
<evidence type="ECO:0000256" key="2">
    <source>
        <dbReference type="ARBA" id="ARBA00022679"/>
    </source>
</evidence>
<feature type="domain" description="Sigma-54 factor interaction" evidence="6">
    <location>
        <begin position="71"/>
        <end position="303"/>
    </location>
</feature>
<dbReference type="InterPro" id="IPR011991">
    <property type="entry name" value="ArsR-like_HTH"/>
</dbReference>
<dbReference type="InterPro" id="IPR003593">
    <property type="entry name" value="AAA+_ATPase"/>
</dbReference>
<evidence type="ECO:0000256" key="5">
    <source>
        <dbReference type="ARBA" id="ARBA00023125"/>
    </source>
</evidence>
<keyword evidence="3" id="KW-0547">Nucleotide-binding</keyword>
<dbReference type="SUPFAM" id="SSF46785">
    <property type="entry name" value="Winged helix' DNA-binding domain"/>
    <property type="match status" value="1"/>
</dbReference>
<evidence type="ECO:0000259" key="7">
    <source>
        <dbReference type="PROSITE" id="PS51096"/>
    </source>
</evidence>
<dbReference type="CDD" id="cd00009">
    <property type="entry name" value="AAA"/>
    <property type="match status" value="1"/>
</dbReference>
<dbReference type="InterPro" id="IPR025662">
    <property type="entry name" value="Sigma_54_int_dom_ATP-bd_1"/>
</dbReference>
<dbReference type="RefSeq" id="WP_207703949.1">
    <property type="nucleotide sequence ID" value="NZ_JAFREL020000001.1"/>
</dbReference>
<dbReference type="Gene3D" id="1.10.10.10">
    <property type="entry name" value="Winged helix-like DNA-binding domain superfamily/Winged helix DNA-binding domain"/>
    <property type="match status" value="1"/>
</dbReference>
<dbReference type="InterPro" id="IPR002078">
    <property type="entry name" value="Sigma_54_int"/>
</dbReference>
<proteinExistence type="predicted"/>
<keyword evidence="2" id="KW-0808">Transferase</keyword>
<name>A0ABV0EN94_9ENTE</name>
<evidence type="ECO:0000313" key="9">
    <source>
        <dbReference type="EMBL" id="MEO1769068.1"/>
    </source>
</evidence>
<dbReference type="InterPro" id="IPR036388">
    <property type="entry name" value="WH-like_DNA-bd_sf"/>
</dbReference>
<dbReference type="InterPro" id="IPR027417">
    <property type="entry name" value="P-loop_NTPase"/>
</dbReference>
<dbReference type="EMBL" id="JAFREL020000001">
    <property type="protein sequence ID" value="MEO1769068.1"/>
    <property type="molecule type" value="Genomic_DNA"/>
</dbReference>
<dbReference type="PROSITE" id="PS00675">
    <property type="entry name" value="SIGMA54_INTERACT_1"/>
    <property type="match status" value="1"/>
</dbReference>
<dbReference type="Gene3D" id="3.40.50.510">
    <property type="entry name" value="Phosphotransferase system, mannose-type IIA component"/>
    <property type="match status" value="1"/>
</dbReference>
<evidence type="ECO:0000313" key="10">
    <source>
        <dbReference type="Proteomes" id="UP000664357"/>
    </source>
</evidence>
<dbReference type="CDD" id="cd00090">
    <property type="entry name" value="HTH_ARSR"/>
    <property type="match status" value="1"/>
</dbReference>
<accession>A0ABV0EN94</accession>
<feature type="domain" description="PRD" evidence="8">
    <location>
        <begin position="762"/>
        <end position="860"/>
    </location>
</feature>
<evidence type="ECO:0000259" key="8">
    <source>
        <dbReference type="PROSITE" id="PS51372"/>
    </source>
</evidence>
<keyword evidence="5" id="KW-0238">DNA-binding</keyword>
<dbReference type="Pfam" id="PF00158">
    <property type="entry name" value="Sigma54_activat"/>
    <property type="match status" value="1"/>
</dbReference>
<dbReference type="InterPro" id="IPR000835">
    <property type="entry name" value="HTH_MarR-typ"/>
</dbReference>
<dbReference type="Pfam" id="PF12802">
    <property type="entry name" value="MarR_2"/>
    <property type="match status" value="1"/>
</dbReference>
<keyword evidence="4" id="KW-0067">ATP-binding</keyword>